<comment type="catalytic activity">
    <reaction evidence="1">
        <text>Hydrolysis of DNA containing ring-opened 7-methylguanine residues, releasing 2,6-diamino-4-hydroxy-5-(N-methyl)formamidopyrimidine.</text>
        <dbReference type="EC" id="3.2.2.23"/>
    </reaction>
</comment>
<dbReference type="RefSeq" id="WP_055170249.1">
    <property type="nucleotide sequence ID" value="NZ_CZAI01000002.1"/>
</dbReference>
<feature type="domain" description="Formamidopyrimidine-DNA glycosylase catalytic" evidence="10">
    <location>
        <begin position="2"/>
        <end position="138"/>
    </location>
</feature>
<dbReference type="AlphaFoldDB" id="A0A174HYU6"/>
<dbReference type="Gene3D" id="3.20.190.10">
    <property type="entry name" value="MutM-like, N-terminal"/>
    <property type="match status" value="1"/>
</dbReference>
<dbReference type="GO" id="GO:0006284">
    <property type="term" value="P:base-excision repair"/>
    <property type="evidence" value="ECO:0007669"/>
    <property type="project" value="InterPro"/>
</dbReference>
<dbReference type="EC" id="3.2.2.23" evidence="11"/>
<dbReference type="InterPro" id="IPR010979">
    <property type="entry name" value="Ribosomal_uS13-like_H2TH"/>
</dbReference>
<dbReference type="GO" id="GO:0016829">
    <property type="term" value="F:lyase activity"/>
    <property type="evidence" value="ECO:0007669"/>
    <property type="project" value="UniProtKB-KW"/>
</dbReference>
<dbReference type="Pfam" id="PF01149">
    <property type="entry name" value="Fapy_DNA_glyco"/>
    <property type="match status" value="1"/>
</dbReference>
<evidence type="ECO:0000256" key="8">
    <source>
        <dbReference type="ARBA" id="ARBA00023268"/>
    </source>
</evidence>
<dbReference type="SUPFAM" id="SSF46946">
    <property type="entry name" value="S13-like H2TH domain"/>
    <property type="match status" value="1"/>
</dbReference>
<keyword evidence="8" id="KW-0511">Multifunctional enzyme</keyword>
<evidence type="ECO:0000256" key="9">
    <source>
        <dbReference type="ARBA" id="ARBA00023295"/>
    </source>
</evidence>
<dbReference type="SUPFAM" id="SSF81624">
    <property type="entry name" value="N-terminal domain of MutM-like DNA repair proteins"/>
    <property type="match status" value="1"/>
</dbReference>
<dbReference type="Proteomes" id="UP000095657">
    <property type="component" value="Unassembled WGS sequence"/>
</dbReference>
<dbReference type="CDD" id="cd08975">
    <property type="entry name" value="BaFpgNei_N_3"/>
    <property type="match status" value="1"/>
</dbReference>
<evidence type="ECO:0000256" key="7">
    <source>
        <dbReference type="ARBA" id="ARBA00023239"/>
    </source>
</evidence>
<keyword evidence="9 11" id="KW-0326">Glycosidase</keyword>
<proteinExistence type="inferred from homology"/>
<evidence type="ECO:0000256" key="5">
    <source>
        <dbReference type="ARBA" id="ARBA00023125"/>
    </source>
</evidence>
<keyword evidence="7" id="KW-0456">Lyase</keyword>
<reference evidence="11 12" key="1">
    <citation type="submission" date="2015-09" db="EMBL/GenBank/DDBJ databases">
        <authorList>
            <consortium name="Pathogen Informatics"/>
        </authorList>
    </citation>
    <scope>NUCLEOTIDE SEQUENCE [LARGE SCALE GENOMIC DNA]</scope>
    <source>
        <strain evidence="11 12">2789STDY5834880</strain>
    </source>
</reference>
<dbReference type="SUPFAM" id="SSF57716">
    <property type="entry name" value="Glucocorticoid receptor-like (DNA-binding domain)"/>
    <property type="match status" value="1"/>
</dbReference>
<dbReference type="PANTHER" id="PTHR22993:SF9">
    <property type="entry name" value="FORMAMIDOPYRIMIDINE-DNA GLYCOSYLASE"/>
    <property type="match status" value="1"/>
</dbReference>
<dbReference type="EMBL" id="CZAI01000002">
    <property type="protein sequence ID" value="CUO78298.1"/>
    <property type="molecule type" value="Genomic_DNA"/>
</dbReference>
<accession>A0A174HYU6</accession>
<evidence type="ECO:0000256" key="6">
    <source>
        <dbReference type="ARBA" id="ARBA00023204"/>
    </source>
</evidence>
<evidence type="ECO:0000256" key="1">
    <source>
        <dbReference type="ARBA" id="ARBA00001668"/>
    </source>
</evidence>
<keyword evidence="5" id="KW-0238">DNA-binding</keyword>
<dbReference type="FunFam" id="1.10.8.50:FF:000024">
    <property type="entry name" value="Formamidopyrimidine-DNA glycosylase"/>
    <property type="match status" value="1"/>
</dbReference>
<dbReference type="GO" id="GO:0034039">
    <property type="term" value="F:8-oxo-7,8-dihydroguanine DNA N-glycosylase activity"/>
    <property type="evidence" value="ECO:0007669"/>
    <property type="project" value="TreeGrafter"/>
</dbReference>
<dbReference type="GO" id="GO:0003906">
    <property type="term" value="F:DNA-(apurinic or apyrimidinic site) endonuclease activity"/>
    <property type="evidence" value="ECO:0007669"/>
    <property type="project" value="InterPro"/>
</dbReference>
<evidence type="ECO:0000256" key="2">
    <source>
        <dbReference type="ARBA" id="ARBA00009409"/>
    </source>
</evidence>
<keyword evidence="4 11" id="KW-0378">Hydrolase</keyword>
<dbReference type="Gene3D" id="1.10.8.50">
    <property type="match status" value="1"/>
</dbReference>
<evidence type="ECO:0000259" key="10">
    <source>
        <dbReference type="PROSITE" id="PS51068"/>
    </source>
</evidence>
<dbReference type="STRING" id="47678.ERS852494_00711"/>
<evidence type="ECO:0000313" key="12">
    <source>
        <dbReference type="Proteomes" id="UP000095657"/>
    </source>
</evidence>
<dbReference type="InterPro" id="IPR012319">
    <property type="entry name" value="FPG_cat"/>
</dbReference>
<sequence length="281" mass="30918">MIEAPEARILCRQLNETVRGKKITDVYTQFSPHKFAWFTGSSEVYAEQLSGKTIDHAQSQGGMVEITIGDKVLILTDGVNLRYLAPGSKLPAKHQLLIAFEDESCLVASVRMYGGLMCYDKDAADGVLSNYYLTARSKPQVMSDGFSPEYFLGLINADSAQKKSAKAFLATEQTIPGLGNGVLQDILYHTHIHPKKKISGLTDKERENLFYQIKETMNDIYHLGGRSTESDLFGANGKYVACLSKDTAGMACPRCGETIVKENYLGGSIYYCRGCQPLPTA</sequence>
<dbReference type="GO" id="GO:0008270">
    <property type="term" value="F:zinc ion binding"/>
    <property type="evidence" value="ECO:0007669"/>
    <property type="project" value="InterPro"/>
</dbReference>
<name>A0A174HYU6_9BACE</name>
<dbReference type="InterPro" id="IPR015886">
    <property type="entry name" value="H2TH_FPG"/>
</dbReference>
<protein>
    <submittedName>
        <fullName evidence="11">Formamidopyrimidine-DNA glycosylase</fullName>
        <ecNumber evidence="11">3.2.2.23</ecNumber>
    </submittedName>
</protein>
<dbReference type="InterPro" id="IPR035937">
    <property type="entry name" value="FPG_N"/>
</dbReference>
<dbReference type="GO" id="GO:0003684">
    <property type="term" value="F:damaged DNA binding"/>
    <property type="evidence" value="ECO:0007669"/>
    <property type="project" value="InterPro"/>
</dbReference>
<keyword evidence="3" id="KW-0227">DNA damage</keyword>
<evidence type="ECO:0000256" key="4">
    <source>
        <dbReference type="ARBA" id="ARBA00022801"/>
    </source>
</evidence>
<comment type="similarity">
    <text evidence="2">Belongs to the FPG family.</text>
</comment>
<evidence type="ECO:0000256" key="3">
    <source>
        <dbReference type="ARBA" id="ARBA00022763"/>
    </source>
</evidence>
<dbReference type="SMART" id="SM01232">
    <property type="entry name" value="H2TH"/>
    <property type="match status" value="1"/>
</dbReference>
<dbReference type="PROSITE" id="PS51068">
    <property type="entry name" value="FPG_CAT"/>
    <property type="match status" value="1"/>
</dbReference>
<dbReference type="PANTHER" id="PTHR22993">
    <property type="entry name" value="FORMAMIDOPYRIMIDINE-DNA GLYCOSYLASE"/>
    <property type="match status" value="1"/>
</dbReference>
<organism evidence="11 12">
    <name type="scientific">Bacteroides caccae</name>
    <dbReference type="NCBI Taxonomy" id="47678"/>
    <lineage>
        <taxon>Bacteria</taxon>
        <taxon>Pseudomonadati</taxon>
        <taxon>Bacteroidota</taxon>
        <taxon>Bacteroidia</taxon>
        <taxon>Bacteroidales</taxon>
        <taxon>Bacteroidaceae</taxon>
        <taxon>Bacteroides</taxon>
    </lineage>
</organism>
<evidence type="ECO:0000313" key="11">
    <source>
        <dbReference type="EMBL" id="CUO78298.1"/>
    </source>
</evidence>
<gene>
    <name evidence="11" type="primary">mutM</name>
    <name evidence="11" type="ORF">ERS852494_00711</name>
</gene>
<keyword evidence="6" id="KW-0234">DNA repair</keyword>